<accession>A0A811LIZ7</accession>
<protein>
    <recommendedName>
        <fullName evidence="4">EGF-like domain-containing protein</fullName>
    </recommendedName>
</protein>
<dbReference type="EMBL" id="CAJFCW020000006">
    <property type="protein sequence ID" value="CAG9124131.1"/>
    <property type="molecule type" value="Genomic_DNA"/>
</dbReference>
<proteinExistence type="predicted"/>
<organism evidence="2 3">
    <name type="scientific">Bursaphelenchus okinawaensis</name>
    <dbReference type="NCBI Taxonomy" id="465554"/>
    <lineage>
        <taxon>Eukaryota</taxon>
        <taxon>Metazoa</taxon>
        <taxon>Ecdysozoa</taxon>
        <taxon>Nematoda</taxon>
        <taxon>Chromadorea</taxon>
        <taxon>Rhabditida</taxon>
        <taxon>Tylenchina</taxon>
        <taxon>Tylenchomorpha</taxon>
        <taxon>Aphelenchoidea</taxon>
        <taxon>Aphelenchoididae</taxon>
        <taxon>Bursaphelenchus</taxon>
    </lineage>
</organism>
<keyword evidence="1" id="KW-0732">Signal</keyword>
<comment type="caution">
    <text evidence="2">The sequence shown here is derived from an EMBL/GenBank/DDBJ whole genome shotgun (WGS) entry which is preliminary data.</text>
</comment>
<dbReference type="Proteomes" id="UP000614601">
    <property type="component" value="Unassembled WGS sequence"/>
</dbReference>
<evidence type="ECO:0000313" key="2">
    <source>
        <dbReference type="EMBL" id="CAD5228106.1"/>
    </source>
</evidence>
<evidence type="ECO:0000313" key="3">
    <source>
        <dbReference type="Proteomes" id="UP000614601"/>
    </source>
</evidence>
<sequence length="114" mass="13495">MRFLLMFAMLFLMFSPVYSQFGYSVEAVCVSRRRCRGTGFELSDVSYTYNCQCDMNWCGKRCEHRCDCGRRRRRHANPPLQRENQYWDRDNLCENVSCENGLVIVNDVKPVCQL</sequence>
<reference evidence="2" key="1">
    <citation type="submission" date="2020-09" db="EMBL/GenBank/DDBJ databases">
        <authorList>
            <person name="Kikuchi T."/>
        </authorList>
    </citation>
    <scope>NUCLEOTIDE SEQUENCE</scope>
    <source>
        <strain evidence="2">SH1</strain>
    </source>
</reference>
<gene>
    <name evidence="2" type="ORF">BOKJ2_LOCUS12512</name>
</gene>
<dbReference type="EMBL" id="CAJFDH010000006">
    <property type="protein sequence ID" value="CAD5228106.1"/>
    <property type="molecule type" value="Genomic_DNA"/>
</dbReference>
<evidence type="ECO:0008006" key="4">
    <source>
        <dbReference type="Google" id="ProtNLM"/>
    </source>
</evidence>
<keyword evidence="3" id="KW-1185">Reference proteome</keyword>
<feature type="signal peptide" evidence="1">
    <location>
        <begin position="1"/>
        <end position="19"/>
    </location>
</feature>
<feature type="chain" id="PRO_5036408538" description="EGF-like domain-containing protein" evidence="1">
    <location>
        <begin position="20"/>
        <end position="114"/>
    </location>
</feature>
<dbReference type="Proteomes" id="UP000783686">
    <property type="component" value="Unassembled WGS sequence"/>
</dbReference>
<name>A0A811LIZ7_9BILA</name>
<evidence type="ECO:0000256" key="1">
    <source>
        <dbReference type="SAM" id="SignalP"/>
    </source>
</evidence>
<dbReference type="AlphaFoldDB" id="A0A811LIZ7"/>